<evidence type="ECO:0000313" key="3">
    <source>
        <dbReference type="Proteomes" id="UP000194350"/>
    </source>
</evidence>
<proteinExistence type="predicted"/>
<reference evidence="2 3" key="1">
    <citation type="submission" date="2016-10" db="EMBL/GenBank/DDBJ databases">
        <title>Systematic genetic and metabolomic analysis of Xenorhabdus and Photorhabdus spp., highlights the requirements for a dual symbiotic and pathogenic life style.</title>
        <authorList>
            <person name="Tobias N.J."/>
            <person name="Wolff H."/>
            <person name="Djahanschiri B."/>
            <person name="Pidot S.J."/>
            <person name="Stinear T.P."/>
            <person name="Ebersberger I."/>
            <person name="Bode H.B."/>
        </authorList>
    </citation>
    <scope>NUCLEOTIDE SEQUENCE [LARGE SCALE GENOMIC DNA]</scope>
    <source>
        <strain evidence="2 3">DSM 22392</strain>
    </source>
</reference>
<protein>
    <submittedName>
        <fullName evidence="2">Uncharacterized protein</fullName>
    </submittedName>
</protein>
<dbReference type="AlphaFoldDB" id="A0A1Y2SDT0"/>
<name>A0A1Y2SDT0_9GAMM</name>
<keyword evidence="1" id="KW-0732">Signal</keyword>
<accession>A0A1Y2SDT0</accession>
<keyword evidence="3" id="KW-1185">Reference proteome</keyword>
<evidence type="ECO:0000256" key="1">
    <source>
        <dbReference type="SAM" id="SignalP"/>
    </source>
</evidence>
<dbReference type="Proteomes" id="UP000194350">
    <property type="component" value="Unassembled WGS sequence"/>
</dbReference>
<organism evidence="2 3">
    <name type="scientific">Xenorhabdus vietnamensis</name>
    <dbReference type="NCBI Taxonomy" id="351656"/>
    <lineage>
        <taxon>Bacteria</taxon>
        <taxon>Pseudomonadati</taxon>
        <taxon>Pseudomonadota</taxon>
        <taxon>Gammaproteobacteria</taxon>
        <taxon>Enterobacterales</taxon>
        <taxon>Morganellaceae</taxon>
        <taxon>Xenorhabdus</taxon>
    </lineage>
</organism>
<gene>
    <name evidence="2" type="ORF">Xvie_01888</name>
</gene>
<comment type="caution">
    <text evidence="2">The sequence shown here is derived from an EMBL/GenBank/DDBJ whole genome shotgun (WGS) entry which is preliminary data.</text>
</comment>
<feature type="signal peptide" evidence="1">
    <location>
        <begin position="1"/>
        <end position="21"/>
    </location>
</feature>
<sequence>MKILFALCTAIFLLTSWNTSATEIKRHNTPKQCEARARTICAKHIKHHKKYKFCLKEVYNTCIRQ</sequence>
<dbReference type="EMBL" id="MUBJ01000008">
    <property type="protein sequence ID" value="OTA16434.1"/>
    <property type="molecule type" value="Genomic_DNA"/>
</dbReference>
<evidence type="ECO:0000313" key="2">
    <source>
        <dbReference type="EMBL" id="OTA16434.1"/>
    </source>
</evidence>
<feature type="chain" id="PRO_5012621389" evidence="1">
    <location>
        <begin position="22"/>
        <end position="65"/>
    </location>
</feature>